<dbReference type="Gene3D" id="3.40.1410.10">
    <property type="entry name" value="Chorismate lyase-like"/>
    <property type="match status" value="1"/>
</dbReference>
<dbReference type="InterPro" id="IPR011663">
    <property type="entry name" value="UTRA"/>
</dbReference>
<evidence type="ECO:0000313" key="5">
    <source>
        <dbReference type="EMBL" id="XCI29070.1"/>
    </source>
</evidence>
<dbReference type="PANTHER" id="PTHR44846:SF1">
    <property type="entry name" value="MANNOSYL-D-GLYCERATE TRANSPORT_METABOLISM SYSTEM REPRESSOR MNGR-RELATED"/>
    <property type="match status" value="1"/>
</dbReference>
<dbReference type="Pfam" id="PF00392">
    <property type="entry name" value="GntR"/>
    <property type="match status" value="1"/>
</dbReference>
<dbReference type="CDD" id="cd07377">
    <property type="entry name" value="WHTH_GntR"/>
    <property type="match status" value="1"/>
</dbReference>
<reference evidence="5" key="2">
    <citation type="submission" date="2024-06" db="EMBL/GenBank/DDBJ databases">
        <authorList>
            <person name="Petrova K.O."/>
            <person name="Toshchakov S.V."/>
            <person name="Boltjanskaja Y.V."/>
            <person name="Kevbrin V.V."/>
        </authorList>
    </citation>
    <scope>NUCLEOTIDE SEQUENCE</scope>
    <source>
        <strain evidence="5">Z-710</strain>
    </source>
</reference>
<dbReference type="InterPro" id="IPR036390">
    <property type="entry name" value="WH_DNA-bd_sf"/>
</dbReference>
<dbReference type="AlphaFoldDB" id="A0AAU8HUL8"/>
<dbReference type="PRINTS" id="PR00035">
    <property type="entry name" value="HTHGNTR"/>
</dbReference>
<feature type="domain" description="HTH gntR-type" evidence="4">
    <location>
        <begin position="6"/>
        <end position="74"/>
    </location>
</feature>
<proteinExistence type="predicted"/>
<dbReference type="InterPro" id="IPR000524">
    <property type="entry name" value="Tscrpt_reg_HTH_GntR"/>
</dbReference>
<dbReference type="Gene3D" id="1.10.10.10">
    <property type="entry name" value="Winged helix-like DNA-binding domain superfamily/Winged helix DNA-binding domain"/>
    <property type="match status" value="1"/>
</dbReference>
<reference evidence="5" key="1">
    <citation type="journal article" date="2018" name="Antonie Van Leeuwenhoek">
        <title>Proteinivorax hydrogeniformans sp. nov., an anaerobic, haloalkaliphilic bacterium fermenting proteinaceous compounds with high hydrogen production.</title>
        <authorList>
            <person name="Boltyanskaya Y."/>
            <person name="Detkova E."/>
            <person name="Pimenov N."/>
            <person name="Kevbrin V."/>
        </authorList>
    </citation>
    <scope>NUCLEOTIDE SEQUENCE</scope>
    <source>
        <strain evidence="5">Z-710</strain>
    </source>
</reference>
<organism evidence="5">
    <name type="scientific">Proteinivorax hydrogeniformans</name>
    <dbReference type="NCBI Taxonomy" id="1826727"/>
    <lineage>
        <taxon>Bacteria</taxon>
        <taxon>Bacillati</taxon>
        <taxon>Bacillota</taxon>
        <taxon>Clostridia</taxon>
        <taxon>Eubacteriales</taxon>
        <taxon>Proteinivoracaceae</taxon>
        <taxon>Proteinivorax</taxon>
    </lineage>
</organism>
<dbReference type="InterPro" id="IPR036388">
    <property type="entry name" value="WH-like_DNA-bd_sf"/>
</dbReference>
<dbReference type="InterPro" id="IPR028978">
    <property type="entry name" value="Chorismate_lyase_/UTRA_dom_sf"/>
</dbReference>
<keyword evidence="3" id="KW-0804">Transcription</keyword>
<keyword evidence="1" id="KW-0805">Transcription regulation</keyword>
<dbReference type="SMART" id="SM00866">
    <property type="entry name" value="UTRA"/>
    <property type="match status" value="1"/>
</dbReference>
<dbReference type="GO" id="GO:0003700">
    <property type="term" value="F:DNA-binding transcription factor activity"/>
    <property type="evidence" value="ECO:0007669"/>
    <property type="project" value="InterPro"/>
</dbReference>
<dbReference type="EMBL" id="CP159485">
    <property type="protein sequence ID" value="XCI29070.1"/>
    <property type="molecule type" value="Genomic_DNA"/>
</dbReference>
<protein>
    <submittedName>
        <fullName evidence="5">GntR family transcriptional regulator</fullName>
    </submittedName>
</protein>
<evidence type="ECO:0000256" key="2">
    <source>
        <dbReference type="ARBA" id="ARBA00023125"/>
    </source>
</evidence>
<dbReference type="Pfam" id="PF07702">
    <property type="entry name" value="UTRA"/>
    <property type="match status" value="1"/>
</dbReference>
<evidence type="ECO:0000256" key="1">
    <source>
        <dbReference type="ARBA" id="ARBA00023015"/>
    </source>
</evidence>
<dbReference type="SMART" id="SM00345">
    <property type="entry name" value="HTH_GNTR"/>
    <property type="match status" value="1"/>
</dbReference>
<dbReference type="RefSeq" id="WP_353893619.1">
    <property type="nucleotide sequence ID" value="NZ_CP159485.1"/>
</dbReference>
<dbReference type="SUPFAM" id="SSF64288">
    <property type="entry name" value="Chorismate lyase-like"/>
    <property type="match status" value="1"/>
</dbReference>
<dbReference type="GO" id="GO:0045892">
    <property type="term" value="P:negative regulation of DNA-templated transcription"/>
    <property type="evidence" value="ECO:0007669"/>
    <property type="project" value="TreeGrafter"/>
</dbReference>
<evidence type="ECO:0000259" key="4">
    <source>
        <dbReference type="PROSITE" id="PS50949"/>
    </source>
</evidence>
<gene>
    <name evidence="5" type="ORF">PRVXH_000370</name>
</gene>
<dbReference type="GO" id="GO:0003677">
    <property type="term" value="F:DNA binding"/>
    <property type="evidence" value="ECO:0007669"/>
    <property type="project" value="UniProtKB-KW"/>
</dbReference>
<dbReference type="InterPro" id="IPR050679">
    <property type="entry name" value="Bact_HTH_transcr_reg"/>
</dbReference>
<sequence>MKRNANPLYIQVKNQIKQYIADSNLVAGDILPSESCLAERYNVSRVTVRMAIKQLQKEQLVYKVKGSGTYIKELNHGKLIGFTEEVKKWGKKVDSEVLDFKVIKADEKVSDYLKVPKKDLCYYIERVRKINGESAVLEICYMPVDLFEDLSIDILEKSKYSYIEDHKKLTIDKSCQKIIPTNPNKLVQLVLGLEKESPILQVDSQAFLQNQRVFEYTIHYYHPKLYNYHIVVER</sequence>
<keyword evidence="2" id="KW-0238">DNA-binding</keyword>
<evidence type="ECO:0000256" key="3">
    <source>
        <dbReference type="ARBA" id="ARBA00023163"/>
    </source>
</evidence>
<dbReference type="SUPFAM" id="SSF46785">
    <property type="entry name" value="Winged helix' DNA-binding domain"/>
    <property type="match status" value="1"/>
</dbReference>
<dbReference type="PANTHER" id="PTHR44846">
    <property type="entry name" value="MANNOSYL-D-GLYCERATE TRANSPORT/METABOLISM SYSTEM REPRESSOR MNGR-RELATED"/>
    <property type="match status" value="1"/>
</dbReference>
<name>A0AAU8HUL8_9FIRM</name>
<dbReference type="PROSITE" id="PS50949">
    <property type="entry name" value="HTH_GNTR"/>
    <property type="match status" value="1"/>
</dbReference>
<accession>A0AAU8HUL8</accession>